<dbReference type="CDD" id="cd19411">
    <property type="entry name" value="MCP2201-like_sensor"/>
    <property type="match status" value="1"/>
</dbReference>
<sequence>MSDKTSFFGHIRIGYRIGLAFLAVIAMLGLVAALSLGALNSVNSALTMVTRDAYPKVKLLSEISDEVDAQARYARNMVIFEAAETRAQETRHILQSRENVTSLFSQLSQLVRSQTGAELLAVTQTARKTYLQEVDRFLQLMRDGKSPEAREHLEAALRPAQLKFMDSIDKLSDHQQKVMTDASDQADQQVYTGRITVAAIASAAALLAFALCWLIARSITHPLRSAVQVAEAVAGGDLTSRIATGRRDEVGQLLTALAHMNTGLVRIVGNVRMSSDSIATGSVQIANGNTDLSQRTEEQASNLEETAASMEELTSTVQQNADAARRAHQLASGASTVASQGGTVVQDVVRTMDDIKQSSGRMADIIGVIDGIAFQTNILALNAAVEAARAGEQGRGFAVVASEVRSLAQRSAEAAKEIKGLIEASVSRVNAGGELVAQAGRTMEDVVTQVTEVSTLLAEISAASAEQSSGINQVGDAVQQLDQVTQQNAALVEESAAAADSLKFQAESLAKVVAQFRLPQDAGGTAHALPPQAPHAAALGHAVPDVRLLAVS</sequence>
<dbReference type="SMART" id="SM00283">
    <property type="entry name" value="MA"/>
    <property type="match status" value="1"/>
</dbReference>
<evidence type="ECO:0000256" key="2">
    <source>
        <dbReference type="ARBA" id="ARBA00022481"/>
    </source>
</evidence>
<keyword evidence="5" id="KW-1133">Transmembrane helix</keyword>
<evidence type="ECO:0000259" key="6">
    <source>
        <dbReference type="PROSITE" id="PS50111"/>
    </source>
</evidence>
<dbReference type="PRINTS" id="PR00260">
    <property type="entry name" value="CHEMTRNSDUCR"/>
</dbReference>
<feature type="domain" description="Methyl-accepting transducer" evidence="6">
    <location>
        <begin position="274"/>
        <end position="503"/>
    </location>
</feature>
<evidence type="ECO:0000256" key="1">
    <source>
        <dbReference type="ARBA" id="ARBA00004370"/>
    </source>
</evidence>
<dbReference type="OrthoDB" id="9763018at2"/>
<keyword evidence="5" id="KW-0472">Membrane</keyword>
<dbReference type="InterPro" id="IPR003660">
    <property type="entry name" value="HAMP_dom"/>
</dbReference>
<dbReference type="Pfam" id="PF12729">
    <property type="entry name" value="4HB_MCP_1"/>
    <property type="match status" value="1"/>
</dbReference>
<evidence type="ECO:0000313" key="8">
    <source>
        <dbReference type="EMBL" id="RAR78552.1"/>
    </source>
</evidence>
<dbReference type="EMBL" id="QLTA01000030">
    <property type="protein sequence ID" value="RAR78552.1"/>
    <property type="molecule type" value="Genomic_DNA"/>
</dbReference>
<keyword evidence="2" id="KW-0488">Methylation</keyword>
<dbReference type="GO" id="GO:0004888">
    <property type="term" value="F:transmembrane signaling receptor activity"/>
    <property type="evidence" value="ECO:0007669"/>
    <property type="project" value="InterPro"/>
</dbReference>
<dbReference type="Gene3D" id="1.10.287.950">
    <property type="entry name" value="Methyl-accepting chemotaxis protein"/>
    <property type="match status" value="1"/>
</dbReference>
<dbReference type="SUPFAM" id="SSF58104">
    <property type="entry name" value="Methyl-accepting chemotaxis protein (MCP) signaling domain"/>
    <property type="match status" value="1"/>
</dbReference>
<proteinExistence type="inferred from homology"/>
<accession>A0A328Z224</accession>
<dbReference type="PANTHER" id="PTHR43531:SF14">
    <property type="entry name" value="METHYL-ACCEPTING CHEMOTAXIS PROTEIN I-RELATED"/>
    <property type="match status" value="1"/>
</dbReference>
<evidence type="ECO:0000256" key="3">
    <source>
        <dbReference type="ARBA" id="ARBA00029447"/>
    </source>
</evidence>
<dbReference type="Proteomes" id="UP000248856">
    <property type="component" value="Unassembled WGS sequence"/>
</dbReference>
<feature type="domain" description="HAMP" evidence="7">
    <location>
        <begin position="217"/>
        <end position="269"/>
    </location>
</feature>
<dbReference type="GO" id="GO:0007165">
    <property type="term" value="P:signal transduction"/>
    <property type="evidence" value="ECO:0007669"/>
    <property type="project" value="UniProtKB-KW"/>
</dbReference>
<feature type="transmembrane region" description="Helical" evidence="5">
    <location>
        <begin position="195"/>
        <end position="216"/>
    </location>
</feature>
<evidence type="ECO:0000259" key="7">
    <source>
        <dbReference type="PROSITE" id="PS50885"/>
    </source>
</evidence>
<dbReference type="InterPro" id="IPR004089">
    <property type="entry name" value="MCPsignal_dom"/>
</dbReference>
<comment type="subcellular location">
    <subcellularLocation>
        <location evidence="1">Membrane</location>
    </subcellularLocation>
</comment>
<reference evidence="8 9" key="1">
    <citation type="submission" date="2018-06" db="EMBL/GenBank/DDBJ databases">
        <title>Genomic Encyclopedia of Archaeal and Bacterial Type Strains, Phase II (KMG-II): from individual species to whole genera.</title>
        <authorList>
            <person name="Goeker M."/>
        </authorList>
    </citation>
    <scope>NUCLEOTIDE SEQUENCE [LARGE SCALE GENOMIC DNA]</scope>
    <source>
        <strain evidence="8 9">CFPB 3232</strain>
    </source>
</reference>
<dbReference type="CDD" id="cd11386">
    <property type="entry name" value="MCP_signal"/>
    <property type="match status" value="1"/>
</dbReference>
<dbReference type="CDD" id="cd06225">
    <property type="entry name" value="HAMP"/>
    <property type="match status" value="1"/>
</dbReference>
<dbReference type="GO" id="GO:0005886">
    <property type="term" value="C:plasma membrane"/>
    <property type="evidence" value="ECO:0007669"/>
    <property type="project" value="TreeGrafter"/>
</dbReference>
<name>A0A328Z224_9BURK</name>
<gene>
    <name evidence="8" type="ORF">AX018_103053</name>
</gene>
<dbReference type="SMART" id="SM00304">
    <property type="entry name" value="HAMP"/>
    <property type="match status" value="1"/>
</dbReference>
<dbReference type="FunFam" id="1.10.287.950:FF:000001">
    <property type="entry name" value="Methyl-accepting chemotaxis sensory transducer"/>
    <property type="match status" value="1"/>
</dbReference>
<protein>
    <submittedName>
        <fullName evidence="8">Methyl-accepting chemotaxis protein</fullName>
    </submittedName>
</protein>
<comment type="caution">
    <text evidence="8">The sequence shown here is derived from an EMBL/GenBank/DDBJ whole genome shotgun (WGS) entry which is preliminary data.</text>
</comment>
<dbReference type="PROSITE" id="PS50111">
    <property type="entry name" value="CHEMOTAXIS_TRANSDUC_2"/>
    <property type="match status" value="1"/>
</dbReference>
<keyword evidence="5" id="KW-0812">Transmembrane</keyword>
<evidence type="ECO:0000313" key="9">
    <source>
        <dbReference type="Proteomes" id="UP000248856"/>
    </source>
</evidence>
<dbReference type="Pfam" id="PF00015">
    <property type="entry name" value="MCPsignal"/>
    <property type="match status" value="1"/>
</dbReference>
<organism evidence="8 9">
    <name type="scientific">Paracidovorax anthurii</name>
    <dbReference type="NCBI Taxonomy" id="78229"/>
    <lineage>
        <taxon>Bacteria</taxon>
        <taxon>Pseudomonadati</taxon>
        <taxon>Pseudomonadota</taxon>
        <taxon>Betaproteobacteria</taxon>
        <taxon>Burkholderiales</taxon>
        <taxon>Comamonadaceae</taxon>
        <taxon>Paracidovorax</taxon>
    </lineage>
</organism>
<dbReference type="InterPro" id="IPR051310">
    <property type="entry name" value="MCP_chemotaxis"/>
</dbReference>
<dbReference type="GO" id="GO:0006935">
    <property type="term" value="P:chemotaxis"/>
    <property type="evidence" value="ECO:0007669"/>
    <property type="project" value="InterPro"/>
</dbReference>
<dbReference type="PANTHER" id="PTHR43531">
    <property type="entry name" value="PROTEIN ICFG"/>
    <property type="match status" value="1"/>
</dbReference>
<dbReference type="RefSeq" id="WP_111878556.1">
    <property type="nucleotide sequence ID" value="NZ_CBCSGC010000125.1"/>
</dbReference>
<keyword evidence="9" id="KW-1185">Reference proteome</keyword>
<comment type="similarity">
    <text evidence="3">Belongs to the methyl-accepting chemotaxis (MCP) protein family.</text>
</comment>
<dbReference type="AlphaFoldDB" id="A0A328Z224"/>
<dbReference type="PROSITE" id="PS50885">
    <property type="entry name" value="HAMP"/>
    <property type="match status" value="1"/>
</dbReference>
<dbReference type="InterPro" id="IPR024478">
    <property type="entry name" value="HlyB_4HB_MCP"/>
</dbReference>
<dbReference type="InterPro" id="IPR004090">
    <property type="entry name" value="Chemotax_Me-accpt_rcpt"/>
</dbReference>
<evidence type="ECO:0000256" key="5">
    <source>
        <dbReference type="SAM" id="Phobius"/>
    </source>
</evidence>
<dbReference type="InterPro" id="IPR047347">
    <property type="entry name" value="YvaQ-like_sensor"/>
</dbReference>
<dbReference type="Pfam" id="PF00672">
    <property type="entry name" value="HAMP"/>
    <property type="match status" value="1"/>
</dbReference>
<keyword evidence="4" id="KW-0807">Transducer</keyword>
<evidence type="ECO:0000256" key="4">
    <source>
        <dbReference type="PROSITE-ProRule" id="PRU00284"/>
    </source>
</evidence>